<sequence length="105" mass="12171">MATIRTHRCSPSGLYCLCRDFSSGHNQPHQPIKLLGFPNRSRNKFQELSSPTKGHSYHHNSNQDISNHNLCQNCHKRPTHLRLTHKCHFSILRRENSNCNSNSPR</sequence>
<dbReference type="EMBL" id="AZIM01001361">
    <property type="protein sequence ID" value="ETE67205.1"/>
    <property type="molecule type" value="Genomic_DNA"/>
</dbReference>
<reference evidence="1 2" key="1">
    <citation type="journal article" date="2013" name="Proc. Natl. Acad. Sci. U.S.A.">
        <title>The king cobra genome reveals dynamic gene evolution and adaptation in the snake venom system.</title>
        <authorList>
            <person name="Vonk F.J."/>
            <person name="Casewell N.R."/>
            <person name="Henkel C.V."/>
            <person name="Heimberg A.M."/>
            <person name="Jansen H.J."/>
            <person name="McCleary R.J."/>
            <person name="Kerkkamp H.M."/>
            <person name="Vos R.A."/>
            <person name="Guerreiro I."/>
            <person name="Calvete J.J."/>
            <person name="Wuster W."/>
            <person name="Woods A.E."/>
            <person name="Logan J.M."/>
            <person name="Harrison R.A."/>
            <person name="Castoe T.A."/>
            <person name="de Koning A.P."/>
            <person name="Pollock D.D."/>
            <person name="Yandell M."/>
            <person name="Calderon D."/>
            <person name="Renjifo C."/>
            <person name="Currier R.B."/>
            <person name="Salgado D."/>
            <person name="Pla D."/>
            <person name="Sanz L."/>
            <person name="Hyder A.S."/>
            <person name="Ribeiro J.M."/>
            <person name="Arntzen J.W."/>
            <person name="van den Thillart G.E."/>
            <person name="Boetzer M."/>
            <person name="Pirovano W."/>
            <person name="Dirks R.P."/>
            <person name="Spaink H.P."/>
            <person name="Duboule D."/>
            <person name="McGlinn E."/>
            <person name="Kini R.M."/>
            <person name="Richardson M.K."/>
        </authorList>
    </citation>
    <scope>NUCLEOTIDE SEQUENCE</scope>
    <source>
        <tissue evidence="1">Blood</tissue>
    </source>
</reference>
<dbReference type="AlphaFoldDB" id="V8NYT1"/>
<gene>
    <name evidence="1" type="ORF">L345_07009</name>
</gene>
<name>V8NYT1_OPHHA</name>
<keyword evidence="2" id="KW-1185">Reference proteome</keyword>
<proteinExistence type="predicted"/>
<feature type="non-terminal residue" evidence="1">
    <location>
        <position position="1"/>
    </location>
</feature>
<evidence type="ECO:0000313" key="1">
    <source>
        <dbReference type="EMBL" id="ETE67205.1"/>
    </source>
</evidence>
<comment type="caution">
    <text evidence="1">The sequence shown here is derived from an EMBL/GenBank/DDBJ whole genome shotgun (WGS) entry which is preliminary data.</text>
</comment>
<accession>V8NYT1</accession>
<dbReference type="Proteomes" id="UP000018936">
    <property type="component" value="Unassembled WGS sequence"/>
</dbReference>
<evidence type="ECO:0000313" key="2">
    <source>
        <dbReference type="Proteomes" id="UP000018936"/>
    </source>
</evidence>
<protein>
    <submittedName>
        <fullName evidence="1">Uncharacterized protein</fullName>
    </submittedName>
</protein>
<organism evidence="1 2">
    <name type="scientific">Ophiophagus hannah</name>
    <name type="common">King cobra</name>
    <name type="synonym">Naja hannah</name>
    <dbReference type="NCBI Taxonomy" id="8665"/>
    <lineage>
        <taxon>Eukaryota</taxon>
        <taxon>Metazoa</taxon>
        <taxon>Chordata</taxon>
        <taxon>Craniata</taxon>
        <taxon>Vertebrata</taxon>
        <taxon>Euteleostomi</taxon>
        <taxon>Lepidosauria</taxon>
        <taxon>Squamata</taxon>
        <taxon>Bifurcata</taxon>
        <taxon>Unidentata</taxon>
        <taxon>Episquamata</taxon>
        <taxon>Toxicofera</taxon>
        <taxon>Serpentes</taxon>
        <taxon>Colubroidea</taxon>
        <taxon>Elapidae</taxon>
        <taxon>Elapinae</taxon>
        <taxon>Ophiophagus</taxon>
    </lineage>
</organism>